<dbReference type="EMBL" id="DTBQ01000058">
    <property type="protein sequence ID" value="HGM46509.1"/>
    <property type="molecule type" value="Genomic_DNA"/>
</dbReference>
<gene>
    <name evidence="2" type="ORF">ENU21_01980</name>
</gene>
<dbReference type="CDD" id="cd02440">
    <property type="entry name" value="AdoMet_MTases"/>
    <property type="match status" value="1"/>
</dbReference>
<dbReference type="InterPro" id="IPR006342">
    <property type="entry name" value="FkbM_mtfrase"/>
</dbReference>
<comment type="caution">
    <text evidence="2">The sequence shown here is derived from an EMBL/GenBank/DDBJ whole genome shotgun (WGS) entry which is preliminary data.</text>
</comment>
<dbReference type="InterPro" id="IPR052514">
    <property type="entry name" value="SAM-dependent_MTase"/>
</dbReference>
<dbReference type="PANTHER" id="PTHR34203">
    <property type="entry name" value="METHYLTRANSFERASE, FKBM FAMILY PROTEIN"/>
    <property type="match status" value="1"/>
</dbReference>
<dbReference type="AlphaFoldDB" id="A0A7C4H6E1"/>
<accession>A0A7C4H6E1</accession>
<dbReference type="Pfam" id="PF05050">
    <property type="entry name" value="Methyltransf_21"/>
    <property type="match status" value="1"/>
</dbReference>
<name>A0A7C4H6E1_THEPE</name>
<sequence>MLSGRFTREWPLLKSCEKLLTKRPELSCVLPSAWRFETLPRDILLQLVKLAALPLQPFTQSSVLLLPPYRFLVPSSEMEDALLNLDHVFFSRDYERLSGFEPRGVVVDLGAYAGFFSVRAAKRSRQVVSVEANPLMCHYLRVNAKLNGVKNARIICAAVDLERGSRELFVAENMVNSSLVGEYVGEFSSLKRTLRVQAITLNDVLRLAGVEKVDLLKVDVEGLEGRLVDENSEILHPEVVQRVVVEVHPPFCSAKSIAEKLSRRYRVAIVAESELPNQVFVYAWTPSE</sequence>
<keyword evidence="2" id="KW-0808">Transferase</keyword>
<dbReference type="GO" id="GO:0008168">
    <property type="term" value="F:methyltransferase activity"/>
    <property type="evidence" value="ECO:0007669"/>
    <property type="project" value="UniProtKB-KW"/>
</dbReference>
<evidence type="ECO:0000313" key="2">
    <source>
        <dbReference type="EMBL" id="HGM46509.1"/>
    </source>
</evidence>
<proteinExistence type="predicted"/>
<organism evidence="2">
    <name type="scientific">Thermofilum pendens</name>
    <dbReference type="NCBI Taxonomy" id="2269"/>
    <lineage>
        <taxon>Archaea</taxon>
        <taxon>Thermoproteota</taxon>
        <taxon>Thermoprotei</taxon>
        <taxon>Thermofilales</taxon>
        <taxon>Thermofilaceae</taxon>
        <taxon>Thermofilum</taxon>
    </lineage>
</organism>
<dbReference type="PANTHER" id="PTHR34203:SF15">
    <property type="entry name" value="SLL1173 PROTEIN"/>
    <property type="match status" value="1"/>
</dbReference>
<protein>
    <submittedName>
        <fullName evidence="2">FkbM family methyltransferase</fullName>
    </submittedName>
</protein>
<feature type="domain" description="Methyltransferase FkbM" evidence="1">
    <location>
        <begin position="108"/>
        <end position="250"/>
    </location>
</feature>
<dbReference type="SUPFAM" id="SSF53335">
    <property type="entry name" value="S-adenosyl-L-methionine-dependent methyltransferases"/>
    <property type="match status" value="1"/>
</dbReference>
<dbReference type="Gene3D" id="3.40.50.150">
    <property type="entry name" value="Vaccinia Virus protein VP39"/>
    <property type="match status" value="1"/>
</dbReference>
<reference evidence="2" key="1">
    <citation type="journal article" date="2020" name="mSystems">
        <title>Genome- and Community-Level Interaction Insights into Carbon Utilization and Element Cycling Functions of Hydrothermarchaeota in Hydrothermal Sediment.</title>
        <authorList>
            <person name="Zhou Z."/>
            <person name="Liu Y."/>
            <person name="Xu W."/>
            <person name="Pan J."/>
            <person name="Luo Z.H."/>
            <person name="Li M."/>
        </authorList>
    </citation>
    <scope>NUCLEOTIDE SEQUENCE</scope>
    <source>
        <strain evidence="2">SpSt-649</strain>
    </source>
</reference>
<dbReference type="GO" id="GO:0032259">
    <property type="term" value="P:methylation"/>
    <property type="evidence" value="ECO:0007669"/>
    <property type="project" value="UniProtKB-KW"/>
</dbReference>
<dbReference type="InterPro" id="IPR029063">
    <property type="entry name" value="SAM-dependent_MTases_sf"/>
</dbReference>
<evidence type="ECO:0000259" key="1">
    <source>
        <dbReference type="Pfam" id="PF05050"/>
    </source>
</evidence>
<dbReference type="NCBIfam" id="TIGR01444">
    <property type="entry name" value="fkbM_fam"/>
    <property type="match status" value="1"/>
</dbReference>
<keyword evidence="2" id="KW-0489">Methyltransferase</keyword>